<reference evidence="2" key="1">
    <citation type="submission" date="2020-12" db="EMBL/GenBank/DDBJ databases">
        <title>Genomic characterization of non-nitrogen-fixing Frankia strains.</title>
        <authorList>
            <person name="Carlos-Shanley C."/>
            <person name="Guerra T."/>
            <person name="Hahn D."/>
        </authorList>
    </citation>
    <scope>NUCLEOTIDE SEQUENCE</scope>
    <source>
        <strain evidence="2">CN6</strain>
    </source>
</reference>
<organism evidence="2 3">
    <name type="scientific">Frankia nepalensis</name>
    <dbReference type="NCBI Taxonomy" id="1836974"/>
    <lineage>
        <taxon>Bacteria</taxon>
        <taxon>Bacillati</taxon>
        <taxon>Actinomycetota</taxon>
        <taxon>Actinomycetes</taxon>
        <taxon>Frankiales</taxon>
        <taxon>Frankiaceae</taxon>
        <taxon>Frankia</taxon>
    </lineage>
</organism>
<proteinExistence type="predicted"/>
<keyword evidence="1" id="KW-1133">Transmembrane helix</keyword>
<feature type="transmembrane region" description="Helical" evidence="1">
    <location>
        <begin position="272"/>
        <end position="291"/>
    </location>
</feature>
<feature type="transmembrane region" description="Helical" evidence="1">
    <location>
        <begin position="211"/>
        <end position="228"/>
    </location>
</feature>
<gene>
    <name evidence="2" type="ORF">I7412_34795</name>
</gene>
<dbReference type="RefSeq" id="WP_203005738.1">
    <property type="nucleotide sequence ID" value="NZ_JADWYU010000376.1"/>
</dbReference>
<protein>
    <recommendedName>
        <fullName evidence="4">Integral membrane protein</fullName>
    </recommendedName>
</protein>
<name>A0A937USL1_9ACTN</name>
<comment type="caution">
    <text evidence="2">The sequence shown here is derived from an EMBL/GenBank/DDBJ whole genome shotgun (WGS) entry which is preliminary data.</text>
</comment>
<dbReference type="Proteomes" id="UP000604475">
    <property type="component" value="Unassembled WGS sequence"/>
</dbReference>
<feature type="transmembrane region" description="Helical" evidence="1">
    <location>
        <begin position="400"/>
        <end position="420"/>
    </location>
</feature>
<accession>A0A937USL1</accession>
<keyword evidence="1" id="KW-0472">Membrane</keyword>
<evidence type="ECO:0008006" key="4">
    <source>
        <dbReference type="Google" id="ProtNLM"/>
    </source>
</evidence>
<dbReference type="EMBL" id="JAEACQ010000299">
    <property type="protein sequence ID" value="MBL7632233.1"/>
    <property type="molecule type" value="Genomic_DNA"/>
</dbReference>
<dbReference type="AlphaFoldDB" id="A0A937USL1"/>
<feature type="transmembrane region" description="Helical" evidence="1">
    <location>
        <begin position="311"/>
        <end position="331"/>
    </location>
</feature>
<evidence type="ECO:0000313" key="3">
    <source>
        <dbReference type="Proteomes" id="UP000604475"/>
    </source>
</evidence>
<feature type="transmembrane region" description="Helical" evidence="1">
    <location>
        <begin position="161"/>
        <end position="184"/>
    </location>
</feature>
<keyword evidence="1" id="KW-0812">Transmembrane</keyword>
<feature type="transmembrane region" description="Helical" evidence="1">
    <location>
        <begin position="234"/>
        <end position="265"/>
    </location>
</feature>
<sequence length="422" mass="42474">MRGQPGEVALWAAATAALAGVTALLVAAGARYAGAGHGAGEGLAGGTLPLAWPPRLTPATLLAPAVAAVVLGSAALAGRRRADRPAPRFAPLLGLAYVATVGWWLALAVAAQDGPRVSAGLLGAADERPSGLLRASTGQPPGPELLVWALARLGIHGELPVGVAFTVLGALVVPLVAVAVRSLCHEPAARRLLPVLTLAPWAPFALGERDAVTAAVAAAAVAVGVVGCERGRRAWWALGAGLLLGVAGLFAYSAMWLGVAVAAAYFVRRRPLLNVITGAGALAPLFALRLADYSWPDGLARAGAGLFDRAALTWLVPDLLTVLLCCGPVLVRSARRVSMTPGWPFLVGAAAAALFALVAGLAVGGTQAAWLPLFGWLVVPAVAPRPRPALPGDTSSAGPIPYGLVAVGGALAVVLAALLMPR</sequence>
<evidence type="ECO:0000313" key="2">
    <source>
        <dbReference type="EMBL" id="MBL7632233.1"/>
    </source>
</evidence>
<feature type="transmembrane region" description="Helical" evidence="1">
    <location>
        <begin position="59"/>
        <end position="77"/>
    </location>
</feature>
<evidence type="ECO:0000256" key="1">
    <source>
        <dbReference type="SAM" id="Phobius"/>
    </source>
</evidence>
<feature type="transmembrane region" description="Helical" evidence="1">
    <location>
        <begin position="343"/>
        <end position="370"/>
    </location>
</feature>
<keyword evidence="3" id="KW-1185">Reference proteome</keyword>
<feature type="transmembrane region" description="Helical" evidence="1">
    <location>
        <begin position="89"/>
        <end position="111"/>
    </location>
</feature>